<dbReference type="PROSITE" id="PS50042">
    <property type="entry name" value="CNMP_BINDING_3"/>
    <property type="match status" value="1"/>
</dbReference>
<dbReference type="InterPro" id="IPR036388">
    <property type="entry name" value="WH-like_DNA-bd_sf"/>
</dbReference>
<dbReference type="Pfam" id="PF00027">
    <property type="entry name" value="cNMP_binding"/>
    <property type="match status" value="1"/>
</dbReference>
<evidence type="ECO:0000313" key="7">
    <source>
        <dbReference type="Proteomes" id="UP001596043"/>
    </source>
</evidence>
<dbReference type="Gene3D" id="2.60.120.10">
    <property type="entry name" value="Jelly Rolls"/>
    <property type="match status" value="1"/>
</dbReference>
<feature type="domain" description="Cyclic nucleotide-binding" evidence="4">
    <location>
        <begin position="18"/>
        <end position="138"/>
    </location>
</feature>
<dbReference type="PANTHER" id="PTHR24567:SF26">
    <property type="entry name" value="REGULATORY PROTEIN YEIL"/>
    <property type="match status" value="1"/>
</dbReference>
<dbReference type="Proteomes" id="UP001596043">
    <property type="component" value="Unassembled WGS sequence"/>
</dbReference>
<evidence type="ECO:0000256" key="1">
    <source>
        <dbReference type="ARBA" id="ARBA00023015"/>
    </source>
</evidence>
<dbReference type="PROSITE" id="PS51063">
    <property type="entry name" value="HTH_CRP_2"/>
    <property type="match status" value="1"/>
</dbReference>
<dbReference type="CDD" id="cd00038">
    <property type="entry name" value="CAP_ED"/>
    <property type="match status" value="1"/>
</dbReference>
<dbReference type="InterPro" id="IPR050397">
    <property type="entry name" value="Env_Response_Regulators"/>
</dbReference>
<dbReference type="InterPro" id="IPR014710">
    <property type="entry name" value="RmlC-like_jellyroll"/>
</dbReference>
<evidence type="ECO:0000256" key="2">
    <source>
        <dbReference type="ARBA" id="ARBA00023125"/>
    </source>
</evidence>
<keyword evidence="3" id="KW-0804">Transcription</keyword>
<feature type="domain" description="HTH crp-type" evidence="5">
    <location>
        <begin position="152"/>
        <end position="223"/>
    </location>
</feature>
<reference evidence="7" key="1">
    <citation type="journal article" date="2019" name="Int. J. Syst. Evol. Microbiol.">
        <title>The Global Catalogue of Microorganisms (GCM) 10K type strain sequencing project: providing services to taxonomists for standard genome sequencing and annotation.</title>
        <authorList>
            <consortium name="The Broad Institute Genomics Platform"/>
            <consortium name="The Broad Institute Genome Sequencing Center for Infectious Disease"/>
            <person name="Wu L."/>
            <person name="Ma J."/>
        </authorList>
    </citation>
    <scope>NUCLEOTIDE SEQUENCE [LARGE SCALE GENOMIC DNA]</scope>
    <source>
        <strain evidence="7">YJ-61-S</strain>
    </source>
</reference>
<organism evidence="6 7">
    <name type="scientific">Dokdonia ponticola</name>
    <dbReference type="NCBI Taxonomy" id="2041041"/>
    <lineage>
        <taxon>Bacteria</taxon>
        <taxon>Pseudomonadati</taxon>
        <taxon>Bacteroidota</taxon>
        <taxon>Flavobacteriia</taxon>
        <taxon>Flavobacteriales</taxon>
        <taxon>Flavobacteriaceae</taxon>
        <taxon>Dokdonia</taxon>
    </lineage>
</organism>
<sequence length="232" mass="26791">MIENEFLYKRYDFDNQDLFSGLPDAICEKITTYRITKQYQAGQSIFIEGEVPMGVYRVKKGKVKKFTETNFGTEHIFYICKEGEYLGYHALLGEEVYADAASALTDCEIEFIPKKDFCEALETSHILSKRLLKSLGHEFSVFINATKLLAKYTVRERAALNLLILESKFRENTHRETEIIINRDDFASMVGTAKESLVRMLKDFKEENLIVTRGRVIIIKDLKGLVKVSNFR</sequence>
<name>A0ABV9HX91_9FLAO</name>
<comment type="caution">
    <text evidence="6">The sequence shown here is derived from an EMBL/GenBank/DDBJ whole genome shotgun (WGS) entry which is preliminary data.</text>
</comment>
<dbReference type="PANTHER" id="PTHR24567">
    <property type="entry name" value="CRP FAMILY TRANSCRIPTIONAL REGULATORY PROTEIN"/>
    <property type="match status" value="1"/>
</dbReference>
<dbReference type="RefSeq" id="WP_379978355.1">
    <property type="nucleotide sequence ID" value="NZ_JBHSFV010000005.1"/>
</dbReference>
<dbReference type="EMBL" id="JBHSFV010000005">
    <property type="protein sequence ID" value="MFC4634128.1"/>
    <property type="molecule type" value="Genomic_DNA"/>
</dbReference>
<gene>
    <name evidence="6" type="ORF">ACFO3O_09440</name>
</gene>
<dbReference type="SUPFAM" id="SSF51206">
    <property type="entry name" value="cAMP-binding domain-like"/>
    <property type="match status" value="1"/>
</dbReference>
<dbReference type="InterPro" id="IPR036390">
    <property type="entry name" value="WH_DNA-bd_sf"/>
</dbReference>
<evidence type="ECO:0000256" key="3">
    <source>
        <dbReference type="ARBA" id="ARBA00023163"/>
    </source>
</evidence>
<dbReference type="SUPFAM" id="SSF46785">
    <property type="entry name" value="Winged helix' DNA-binding domain"/>
    <property type="match status" value="1"/>
</dbReference>
<keyword evidence="1" id="KW-0805">Transcription regulation</keyword>
<accession>A0ABV9HX91</accession>
<dbReference type="SMART" id="SM00100">
    <property type="entry name" value="cNMP"/>
    <property type="match status" value="1"/>
</dbReference>
<dbReference type="InterPro" id="IPR000595">
    <property type="entry name" value="cNMP-bd_dom"/>
</dbReference>
<dbReference type="SMART" id="SM00419">
    <property type="entry name" value="HTH_CRP"/>
    <property type="match status" value="1"/>
</dbReference>
<dbReference type="InterPro" id="IPR012318">
    <property type="entry name" value="HTH_CRP"/>
</dbReference>
<protein>
    <submittedName>
        <fullName evidence="6">Crp/Fnr family transcriptional regulator</fullName>
    </submittedName>
</protein>
<evidence type="ECO:0000259" key="5">
    <source>
        <dbReference type="PROSITE" id="PS51063"/>
    </source>
</evidence>
<proteinExistence type="predicted"/>
<evidence type="ECO:0000259" key="4">
    <source>
        <dbReference type="PROSITE" id="PS50042"/>
    </source>
</evidence>
<dbReference type="Pfam" id="PF13545">
    <property type="entry name" value="HTH_Crp_2"/>
    <property type="match status" value="1"/>
</dbReference>
<dbReference type="Gene3D" id="1.10.10.10">
    <property type="entry name" value="Winged helix-like DNA-binding domain superfamily/Winged helix DNA-binding domain"/>
    <property type="match status" value="1"/>
</dbReference>
<evidence type="ECO:0000313" key="6">
    <source>
        <dbReference type="EMBL" id="MFC4634128.1"/>
    </source>
</evidence>
<keyword evidence="7" id="KW-1185">Reference proteome</keyword>
<dbReference type="InterPro" id="IPR018490">
    <property type="entry name" value="cNMP-bd_dom_sf"/>
</dbReference>
<keyword evidence="2" id="KW-0238">DNA-binding</keyword>